<name>A0A1R3GA34_9ROSI</name>
<evidence type="ECO:0000256" key="1">
    <source>
        <dbReference type="ARBA" id="ARBA00004141"/>
    </source>
</evidence>
<protein>
    <recommendedName>
        <fullName evidence="8">PGG domain-containing protein</fullName>
    </recommendedName>
</protein>
<keyword evidence="2 7" id="KW-0812">Transmembrane</keyword>
<evidence type="ECO:0000256" key="5">
    <source>
        <dbReference type="ARBA" id="ARBA00023043"/>
    </source>
</evidence>
<accession>A0A1R3GA34</accession>
<feature type="transmembrane region" description="Helical" evidence="7">
    <location>
        <begin position="78"/>
        <end position="97"/>
    </location>
</feature>
<evidence type="ECO:0000313" key="9">
    <source>
        <dbReference type="EMBL" id="OMO54917.1"/>
    </source>
</evidence>
<organism evidence="9 10">
    <name type="scientific">Corchorus olitorius</name>
    <dbReference type="NCBI Taxonomy" id="93759"/>
    <lineage>
        <taxon>Eukaryota</taxon>
        <taxon>Viridiplantae</taxon>
        <taxon>Streptophyta</taxon>
        <taxon>Embryophyta</taxon>
        <taxon>Tracheophyta</taxon>
        <taxon>Spermatophyta</taxon>
        <taxon>Magnoliopsida</taxon>
        <taxon>eudicotyledons</taxon>
        <taxon>Gunneridae</taxon>
        <taxon>Pentapetalae</taxon>
        <taxon>rosids</taxon>
        <taxon>malvids</taxon>
        <taxon>Malvales</taxon>
        <taxon>Malvaceae</taxon>
        <taxon>Grewioideae</taxon>
        <taxon>Apeibeae</taxon>
        <taxon>Corchorus</taxon>
    </lineage>
</organism>
<keyword evidence="10" id="KW-1185">Reference proteome</keyword>
<dbReference type="GO" id="GO:0005886">
    <property type="term" value="C:plasma membrane"/>
    <property type="evidence" value="ECO:0007669"/>
    <property type="project" value="TreeGrafter"/>
</dbReference>
<comment type="subcellular location">
    <subcellularLocation>
        <location evidence="1">Membrane</location>
        <topology evidence="1">Multi-pass membrane protein</topology>
    </subcellularLocation>
</comment>
<dbReference type="PANTHER" id="PTHR24186:SF38">
    <property type="entry name" value="ANKYRIN REPEAT FAMILY PROTEIN"/>
    <property type="match status" value="1"/>
</dbReference>
<feature type="transmembrane region" description="Helical" evidence="7">
    <location>
        <begin position="132"/>
        <end position="156"/>
    </location>
</feature>
<dbReference type="Proteomes" id="UP000187203">
    <property type="component" value="Unassembled WGS sequence"/>
</dbReference>
<evidence type="ECO:0000259" key="8">
    <source>
        <dbReference type="Pfam" id="PF13962"/>
    </source>
</evidence>
<gene>
    <name evidence="9" type="ORF">COLO4_36314</name>
</gene>
<dbReference type="PANTHER" id="PTHR24186">
    <property type="entry name" value="PROTEIN PHOSPHATASE 1 REGULATORY SUBUNIT"/>
    <property type="match status" value="1"/>
</dbReference>
<comment type="caution">
    <text evidence="9">The sequence shown here is derived from an EMBL/GenBank/DDBJ whole genome shotgun (WGS) entry which is preliminary data.</text>
</comment>
<evidence type="ECO:0000256" key="7">
    <source>
        <dbReference type="SAM" id="Phobius"/>
    </source>
</evidence>
<keyword evidence="5" id="KW-0040">ANK repeat</keyword>
<dbReference type="Pfam" id="PF13962">
    <property type="entry name" value="PGG"/>
    <property type="match status" value="1"/>
</dbReference>
<evidence type="ECO:0000256" key="2">
    <source>
        <dbReference type="ARBA" id="ARBA00022692"/>
    </source>
</evidence>
<evidence type="ECO:0000256" key="6">
    <source>
        <dbReference type="ARBA" id="ARBA00023136"/>
    </source>
</evidence>
<evidence type="ECO:0000256" key="4">
    <source>
        <dbReference type="ARBA" id="ARBA00022989"/>
    </source>
</evidence>
<sequence>MNEINMRDLTALDILERQRNSHNRDICLNILRGQGALNASSIPRVGQPHKKLQSKITFLEQIVMRLVGPIINMPAEKINTLLVGLTLIVTALFQAILTPPGGLQQGNFTMNVTSAADAGVGNSVMDPKTYQAFFSINYVVFLFTAITIVIFIQFVTNSSGIGIIAEVLVALLTYSFIGAMKAIVPPNVNLQSRAIELKVERGVHGYGVWGQGIWIFTT</sequence>
<dbReference type="InterPro" id="IPR026961">
    <property type="entry name" value="PGG_dom"/>
</dbReference>
<feature type="transmembrane region" description="Helical" evidence="7">
    <location>
        <begin position="163"/>
        <end position="184"/>
    </location>
</feature>
<evidence type="ECO:0000256" key="3">
    <source>
        <dbReference type="ARBA" id="ARBA00022737"/>
    </source>
</evidence>
<keyword evidence="6 7" id="KW-0472">Membrane</keyword>
<dbReference type="STRING" id="93759.A0A1R3GA34"/>
<proteinExistence type="predicted"/>
<feature type="domain" description="PGG" evidence="8">
    <location>
        <begin position="76"/>
        <end position="158"/>
    </location>
</feature>
<reference evidence="10" key="1">
    <citation type="submission" date="2013-09" db="EMBL/GenBank/DDBJ databases">
        <title>Corchorus olitorius genome sequencing.</title>
        <authorList>
            <person name="Alam M."/>
            <person name="Haque M.S."/>
            <person name="Islam M.S."/>
            <person name="Emdad E.M."/>
            <person name="Islam M.M."/>
            <person name="Ahmed B."/>
            <person name="Halim A."/>
            <person name="Hossen Q.M.M."/>
            <person name="Hossain M.Z."/>
            <person name="Ahmed R."/>
            <person name="Khan M.M."/>
            <person name="Islam R."/>
            <person name="Rashid M.M."/>
            <person name="Khan S.A."/>
            <person name="Rahman M.S."/>
            <person name="Alam M."/>
            <person name="Yahiya A.S."/>
            <person name="Khan M.S."/>
            <person name="Azam M.S."/>
            <person name="Haque T."/>
            <person name="Lashkar M.Z.H."/>
            <person name="Akhand A.I."/>
            <person name="Morshed G."/>
            <person name="Roy S."/>
            <person name="Uddin K.S."/>
            <person name="Rabeya T."/>
            <person name="Hossain A.S."/>
            <person name="Chowdhury A."/>
            <person name="Snigdha A.R."/>
            <person name="Mortoza M.S."/>
            <person name="Matin S.A."/>
            <person name="Hoque S.M.E."/>
            <person name="Islam M.K."/>
            <person name="Roy D.K."/>
            <person name="Haider R."/>
            <person name="Moosa M.M."/>
            <person name="Elias S.M."/>
            <person name="Hasan A.M."/>
            <person name="Jahan S."/>
            <person name="Shafiuddin M."/>
            <person name="Mahmood N."/>
            <person name="Shommy N.S."/>
        </authorList>
    </citation>
    <scope>NUCLEOTIDE SEQUENCE [LARGE SCALE GENOMIC DNA]</scope>
    <source>
        <strain evidence="10">cv. O-4</strain>
    </source>
</reference>
<keyword evidence="3" id="KW-0677">Repeat</keyword>
<evidence type="ECO:0000313" key="10">
    <source>
        <dbReference type="Proteomes" id="UP000187203"/>
    </source>
</evidence>
<keyword evidence="4 7" id="KW-1133">Transmembrane helix</keyword>
<dbReference type="AlphaFoldDB" id="A0A1R3GA34"/>
<dbReference type="EMBL" id="AWUE01023105">
    <property type="protein sequence ID" value="OMO54917.1"/>
    <property type="molecule type" value="Genomic_DNA"/>
</dbReference>
<dbReference type="OrthoDB" id="7729168at2759"/>